<sequence length="167" mass="19542">MTNELVFNRDYDAAQVFVMKVFPQDVTTVWKFFTRAELLDQWWAPRPWKCETSNLDVTEGGKWIYAMVGPEGEKHFAGANYHEINWHRSFDWTDYFMDQNGEIDHNLPEVKWLFGFTGVEEGTKLTINIHFADSSEMTQLLEMGFEQGFTAGLNQLEELLNQTDSRQ</sequence>
<comment type="caution">
    <text evidence="3">The sequence shown here is derived from an EMBL/GenBank/DDBJ whole genome shotgun (WGS) entry which is preliminary data.</text>
</comment>
<dbReference type="InterPro" id="IPR013538">
    <property type="entry name" value="ASHA1/2-like_C"/>
</dbReference>
<dbReference type="Gene3D" id="3.30.530.20">
    <property type="match status" value="1"/>
</dbReference>
<dbReference type="SUPFAM" id="SSF55961">
    <property type="entry name" value="Bet v1-like"/>
    <property type="match status" value="1"/>
</dbReference>
<evidence type="ECO:0000313" key="4">
    <source>
        <dbReference type="Proteomes" id="UP000626242"/>
    </source>
</evidence>
<name>A0ABR8WKS9_9FLAO</name>
<evidence type="ECO:0000313" key="3">
    <source>
        <dbReference type="EMBL" id="MBD8017488.1"/>
    </source>
</evidence>
<evidence type="ECO:0000256" key="1">
    <source>
        <dbReference type="ARBA" id="ARBA00006817"/>
    </source>
</evidence>
<gene>
    <name evidence="3" type="ORF">H9628_03305</name>
</gene>
<feature type="domain" description="Activator of Hsp90 ATPase homologue 1/2-like C-terminal" evidence="2">
    <location>
        <begin position="27"/>
        <end position="160"/>
    </location>
</feature>
<protein>
    <submittedName>
        <fullName evidence="3">SRPBCC domain-containing protein</fullName>
    </submittedName>
</protein>
<dbReference type="Pfam" id="PF08327">
    <property type="entry name" value="AHSA1"/>
    <property type="match status" value="1"/>
</dbReference>
<keyword evidence="4" id="KW-1185">Reference proteome</keyword>
<reference evidence="3 4" key="1">
    <citation type="submission" date="2020-08" db="EMBL/GenBank/DDBJ databases">
        <title>A Genomic Blueprint of the Chicken Gut Microbiome.</title>
        <authorList>
            <person name="Gilroy R."/>
            <person name="Ravi A."/>
            <person name="Getino M."/>
            <person name="Pursley I."/>
            <person name="Horton D.L."/>
            <person name="Alikhan N.-F."/>
            <person name="Baker D."/>
            <person name="Gharbi K."/>
            <person name="Hall N."/>
            <person name="Watson M."/>
            <person name="Adriaenssens E.M."/>
            <person name="Foster-Nyarko E."/>
            <person name="Jarju S."/>
            <person name="Secka A."/>
            <person name="Antonio M."/>
            <person name="Oren A."/>
            <person name="Chaudhuri R."/>
            <person name="La Ragione R.M."/>
            <person name="Hildebrand F."/>
            <person name="Pallen M.J."/>
        </authorList>
    </citation>
    <scope>NUCLEOTIDE SEQUENCE [LARGE SCALE GENOMIC DNA]</scope>
    <source>
        <strain evidence="3 4">Sa1CVA4</strain>
    </source>
</reference>
<organism evidence="3 4">
    <name type="scientific">Kaistella pullorum</name>
    <dbReference type="NCBI Taxonomy" id="2763074"/>
    <lineage>
        <taxon>Bacteria</taxon>
        <taxon>Pseudomonadati</taxon>
        <taxon>Bacteroidota</taxon>
        <taxon>Flavobacteriia</taxon>
        <taxon>Flavobacteriales</taxon>
        <taxon>Weeksellaceae</taxon>
        <taxon>Chryseobacterium group</taxon>
        <taxon>Kaistella</taxon>
    </lineage>
</organism>
<dbReference type="Proteomes" id="UP000626242">
    <property type="component" value="Unassembled WGS sequence"/>
</dbReference>
<dbReference type="EMBL" id="JACSPS010000001">
    <property type="protein sequence ID" value="MBD8017488.1"/>
    <property type="molecule type" value="Genomic_DNA"/>
</dbReference>
<dbReference type="RefSeq" id="WP_251832690.1">
    <property type="nucleotide sequence ID" value="NZ_JACSPS010000001.1"/>
</dbReference>
<proteinExistence type="inferred from homology"/>
<evidence type="ECO:0000259" key="2">
    <source>
        <dbReference type="Pfam" id="PF08327"/>
    </source>
</evidence>
<accession>A0ABR8WKS9</accession>
<dbReference type="InterPro" id="IPR023393">
    <property type="entry name" value="START-like_dom_sf"/>
</dbReference>
<dbReference type="CDD" id="cd07814">
    <property type="entry name" value="SRPBCC_CalC_Aha1-like"/>
    <property type="match status" value="1"/>
</dbReference>
<comment type="similarity">
    <text evidence="1">Belongs to the AHA1 family.</text>
</comment>